<evidence type="ECO:0000313" key="1">
    <source>
        <dbReference type="EMBL" id="KAK8881297.1"/>
    </source>
</evidence>
<evidence type="ECO:0000313" key="2">
    <source>
        <dbReference type="Proteomes" id="UP001470230"/>
    </source>
</evidence>
<comment type="caution">
    <text evidence="1">The sequence shown here is derived from an EMBL/GenBank/DDBJ whole genome shotgun (WGS) entry which is preliminary data.</text>
</comment>
<keyword evidence="2" id="KW-1185">Reference proteome</keyword>
<proteinExistence type="predicted"/>
<protein>
    <submittedName>
        <fullName evidence="1">Uncharacterized protein</fullName>
    </submittedName>
</protein>
<organism evidence="1 2">
    <name type="scientific">Tritrichomonas musculus</name>
    <dbReference type="NCBI Taxonomy" id="1915356"/>
    <lineage>
        <taxon>Eukaryota</taxon>
        <taxon>Metamonada</taxon>
        <taxon>Parabasalia</taxon>
        <taxon>Tritrichomonadida</taxon>
        <taxon>Tritrichomonadidae</taxon>
        <taxon>Tritrichomonas</taxon>
    </lineage>
</organism>
<dbReference type="EMBL" id="JAPFFF010000010">
    <property type="protein sequence ID" value="KAK8881297.1"/>
    <property type="molecule type" value="Genomic_DNA"/>
</dbReference>
<gene>
    <name evidence="1" type="ORF">M9Y10_004032</name>
</gene>
<accession>A0ABR2JSW3</accession>
<name>A0ABR2JSW3_9EUKA</name>
<reference evidence="1 2" key="1">
    <citation type="submission" date="2024-04" db="EMBL/GenBank/DDBJ databases">
        <title>Tritrichomonas musculus Genome.</title>
        <authorList>
            <person name="Alves-Ferreira E."/>
            <person name="Grigg M."/>
            <person name="Lorenzi H."/>
            <person name="Galac M."/>
        </authorList>
    </citation>
    <scope>NUCLEOTIDE SEQUENCE [LARGE SCALE GENOMIC DNA]</scope>
    <source>
        <strain evidence="1 2">EAF2021</strain>
    </source>
</reference>
<sequence>MGPIEYIVQGTTNKNDQHPTNDGFIELYNYFTLNPVGIAEWSIIFTGPISLLFPNERIQSYRFEIEAGNKYSLTNAFKFNRITEIPKEIFIAMSYKTTGESR</sequence>
<dbReference type="Proteomes" id="UP001470230">
    <property type="component" value="Unassembled WGS sequence"/>
</dbReference>